<dbReference type="Proteomes" id="UP001056035">
    <property type="component" value="Chromosome"/>
</dbReference>
<reference evidence="2 3" key="1">
    <citation type="submission" date="2022-06" db="EMBL/GenBank/DDBJ databases">
        <title>Paraconexibacter antarcticus.</title>
        <authorList>
            <person name="Kim C.S."/>
        </authorList>
    </citation>
    <scope>NUCLEOTIDE SEQUENCE [LARGE SCALE GENOMIC DNA]</scope>
    <source>
        <strain evidence="2 3">02-257</strain>
    </source>
</reference>
<organism evidence="2 3">
    <name type="scientific">Paraconexibacter antarcticus</name>
    <dbReference type="NCBI Taxonomy" id="2949664"/>
    <lineage>
        <taxon>Bacteria</taxon>
        <taxon>Bacillati</taxon>
        <taxon>Actinomycetota</taxon>
        <taxon>Thermoleophilia</taxon>
        <taxon>Solirubrobacterales</taxon>
        <taxon>Paraconexibacteraceae</taxon>
        <taxon>Paraconexibacter</taxon>
    </lineage>
</organism>
<accession>A0ABY5DN00</accession>
<evidence type="ECO:0000313" key="2">
    <source>
        <dbReference type="EMBL" id="UTI63378.1"/>
    </source>
</evidence>
<keyword evidence="3" id="KW-1185">Reference proteome</keyword>
<proteinExistence type="predicted"/>
<protein>
    <submittedName>
        <fullName evidence="2">Uncharacterized protein</fullName>
    </submittedName>
</protein>
<evidence type="ECO:0000313" key="3">
    <source>
        <dbReference type="Proteomes" id="UP001056035"/>
    </source>
</evidence>
<sequence length="100" mass="10941">MAGPEDLDTITRSDERDSWAGGPSPRPEDLDIETKSVETDSWGSGPPQRPDGLDTETAAVETDGWIRDTALSAVMSVGPLPRPEDLDIITFDDNERDQWA</sequence>
<gene>
    <name evidence="2" type="ORF">NBH00_18750</name>
</gene>
<evidence type="ECO:0000256" key="1">
    <source>
        <dbReference type="SAM" id="MobiDB-lite"/>
    </source>
</evidence>
<feature type="region of interest" description="Disordered" evidence="1">
    <location>
        <begin position="77"/>
        <end position="100"/>
    </location>
</feature>
<name>A0ABY5DN00_9ACTN</name>
<feature type="compositionally biased region" description="Acidic residues" evidence="1">
    <location>
        <begin position="86"/>
        <end position="100"/>
    </location>
</feature>
<dbReference type="EMBL" id="CP098502">
    <property type="protein sequence ID" value="UTI63378.1"/>
    <property type="molecule type" value="Genomic_DNA"/>
</dbReference>
<feature type="compositionally biased region" description="Basic and acidic residues" evidence="1">
    <location>
        <begin position="26"/>
        <end position="38"/>
    </location>
</feature>
<feature type="region of interest" description="Disordered" evidence="1">
    <location>
        <begin position="1"/>
        <end position="55"/>
    </location>
</feature>
<feature type="compositionally biased region" description="Basic and acidic residues" evidence="1">
    <location>
        <begin position="9"/>
        <end position="18"/>
    </location>
</feature>
<dbReference type="RefSeq" id="WP_254570103.1">
    <property type="nucleotide sequence ID" value="NZ_CP098502.1"/>
</dbReference>